<proteinExistence type="predicted"/>
<accession>A0ABT5EUB7</accession>
<evidence type="ECO:0008006" key="3">
    <source>
        <dbReference type="Google" id="ProtNLM"/>
    </source>
</evidence>
<organism evidence="1 2">
    <name type="scientific">Polyangium mundeleinium</name>
    <dbReference type="NCBI Taxonomy" id="2995306"/>
    <lineage>
        <taxon>Bacteria</taxon>
        <taxon>Pseudomonadati</taxon>
        <taxon>Myxococcota</taxon>
        <taxon>Polyangia</taxon>
        <taxon>Polyangiales</taxon>
        <taxon>Polyangiaceae</taxon>
        <taxon>Polyangium</taxon>
    </lineage>
</organism>
<sequence>MRTFPIAIILLLVLCAGCAGEKQLRAESAVDAAKLRAEYATKAEKSLKESLAHQHETHGLKPVDARFIRHVSVYERQPRSTPEPPYKERVLPNAGDLVQGKPGDRVMFYGMYCLIGSSCGCDLEMKYSFAEKPDGSVVILVPAPQKEVHTITHPGACSYGCGQPSGSPAFTIWELPTTDIDHVTEIVVPYELHIVHETCEKPIPAP</sequence>
<evidence type="ECO:0000313" key="1">
    <source>
        <dbReference type="EMBL" id="MDC0744341.1"/>
    </source>
</evidence>
<keyword evidence="2" id="KW-1185">Reference proteome</keyword>
<evidence type="ECO:0000313" key="2">
    <source>
        <dbReference type="Proteomes" id="UP001221411"/>
    </source>
</evidence>
<reference evidence="1 2" key="1">
    <citation type="submission" date="2022-11" db="EMBL/GenBank/DDBJ databases">
        <title>Minimal conservation of predation-associated metabolite biosynthetic gene clusters underscores biosynthetic potential of Myxococcota including descriptions for ten novel species: Archangium lansinium sp. nov., Myxococcus landrumus sp. nov., Nannocystis bai.</title>
        <authorList>
            <person name="Ahearne A."/>
            <person name="Stevens C."/>
            <person name="Dowd S."/>
        </authorList>
    </citation>
    <scope>NUCLEOTIDE SEQUENCE [LARGE SCALE GENOMIC DNA]</scope>
    <source>
        <strain evidence="1 2">RJM3</strain>
    </source>
</reference>
<protein>
    <recommendedName>
        <fullName evidence="3">Lipoprotein</fullName>
    </recommendedName>
</protein>
<name>A0ABT5EUB7_9BACT</name>
<dbReference type="RefSeq" id="WP_271920755.1">
    <property type="nucleotide sequence ID" value="NZ_JAQNDO010000001.1"/>
</dbReference>
<comment type="caution">
    <text evidence="1">The sequence shown here is derived from an EMBL/GenBank/DDBJ whole genome shotgun (WGS) entry which is preliminary data.</text>
</comment>
<gene>
    <name evidence="1" type="ORF">POL67_23625</name>
</gene>
<dbReference type="Proteomes" id="UP001221411">
    <property type="component" value="Unassembled WGS sequence"/>
</dbReference>
<dbReference type="EMBL" id="JAQNDO010000001">
    <property type="protein sequence ID" value="MDC0744341.1"/>
    <property type="molecule type" value="Genomic_DNA"/>
</dbReference>